<dbReference type="EnsemblPlants" id="TuG1812G0400002018.01.T01">
    <property type="protein sequence ID" value="TuG1812G0400002018.01.T01"/>
    <property type="gene ID" value="TuG1812G0400002018.01"/>
</dbReference>
<dbReference type="AlphaFoldDB" id="A0A8R7Q6H1"/>
<evidence type="ECO:0000313" key="1">
    <source>
        <dbReference type="EnsemblPlants" id="TuG1812G0400002018.01.T01"/>
    </source>
</evidence>
<organism evidence="1 2">
    <name type="scientific">Triticum urartu</name>
    <name type="common">Red wild einkorn</name>
    <name type="synonym">Crithodium urartu</name>
    <dbReference type="NCBI Taxonomy" id="4572"/>
    <lineage>
        <taxon>Eukaryota</taxon>
        <taxon>Viridiplantae</taxon>
        <taxon>Streptophyta</taxon>
        <taxon>Embryophyta</taxon>
        <taxon>Tracheophyta</taxon>
        <taxon>Spermatophyta</taxon>
        <taxon>Magnoliopsida</taxon>
        <taxon>Liliopsida</taxon>
        <taxon>Poales</taxon>
        <taxon>Poaceae</taxon>
        <taxon>BOP clade</taxon>
        <taxon>Pooideae</taxon>
        <taxon>Triticodae</taxon>
        <taxon>Triticeae</taxon>
        <taxon>Triticinae</taxon>
        <taxon>Triticum</taxon>
    </lineage>
</organism>
<dbReference type="Proteomes" id="UP000015106">
    <property type="component" value="Chromosome 4"/>
</dbReference>
<reference evidence="1" key="2">
    <citation type="submission" date="2018-03" db="EMBL/GenBank/DDBJ databases">
        <title>The Triticum urartu genome reveals the dynamic nature of wheat genome evolution.</title>
        <authorList>
            <person name="Ling H."/>
            <person name="Ma B."/>
            <person name="Shi X."/>
            <person name="Liu H."/>
            <person name="Dong L."/>
            <person name="Sun H."/>
            <person name="Cao Y."/>
            <person name="Gao Q."/>
            <person name="Zheng S."/>
            <person name="Li Y."/>
            <person name="Yu Y."/>
            <person name="Du H."/>
            <person name="Qi M."/>
            <person name="Li Y."/>
            <person name="Yu H."/>
            <person name="Cui Y."/>
            <person name="Wang N."/>
            <person name="Chen C."/>
            <person name="Wu H."/>
            <person name="Zhao Y."/>
            <person name="Zhang J."/>
            <person name="Li Y."/>
            <person name="Zhou W."/>
            <person name="Zhang B."/>
            <person name="Hu W."/>
            <person name="Eijk M."/>
            <person name="Tang J."/>
            <person name="Witsenboer H."/>
            <person name="Zhao S."/>
            <person name="Li Z."/>
            <person name="Zhang A."/>
            <person name="Wang D."/>
            <person name="Liang C."/>
        </authorList>
    </citation>
    <scope>NUCLEOTIDE SEQUENCE [LARGE SCALE GENOMIC DNA]</scope>
    <source>
        <strain evidence="1">cv. G1812</strain>
    </source>
</reference>
<protein>
    <submittedName>
        <fullName evidence="1">Uncharacterized protein</fullName>
    </submittedName>
</protein>
<evidence type="ECO:0000313" key="2">
    <source>
        <dbReference type="Proteomes" id="UP000015106"/>
    </source>
</evidence>
<sequence length="117" mass="12474">MHTRIWPNHPAAAVVGHQDGGGNHQPILRPQRRRVPRTDAAATAHVTRRVGVVATGVVNAALGAGPAGAGWAVTLDWVVSNCPGIDGDEMVRRPTWPFTRKDPMNLVYATKGPALMT</sequence>
<reference evidence="1" key="3">
    <citation type="submission" date="2022-06" db="UniProtKB">
        <authorList>
            <consortium name="EnsemblPlants"/>
        </authorList>
    </citation>
    <scope>IDENTIFICATION</scope>
</reference>
<accession>A0A8R7Q6H1</accession>
<dbReference type="Gramene" id="TuG1812G0400002018.01.T01">
    <property type="protein sequence ID" value="TuG1812G0400002018.01.T01"/>
    <property type="gene ID" value="TuG1812G0400002018.01"/>
</dbReference>
<reference evidence="2" key="1">
    <citation type="journal article" date="2013" name="Nature">
        <title>Draft genome of the wheat A-genome progenitor Triticum urartu.</title>
        <authorList>
            <person name="Ling H.Q."/>
            <person name="Zhao S."/>
            <person name="Liu D."/>
            <person name="Wang J."/>
            <person name="Sun H."/>
            <person name="Zhang C."/>
            <person name="Fan H."/>
            <person name="Li D."/>
            <person name="Dong L."/>
            <person name="Tao Y."/>
            <person name="Gao C."/>
            <person name="Wu H."/>
            <person name="Li Y."/>
            <person name="Cui Y."/>
            <person name="Guo X."/>
            <person name="Zheng S."/>
            <person name="Wang B."/>
            <person name="Yu K."/>
            <person name="Liang Q."/>
            <person name="Yang W."/>
            <person name="Lou X."/>
            <person name="Chen J."/>
            <person name="Feng M."/>
            <person name="Jian J."/>
            <person name="Zhang X."/>
            <person name="Luo G."/>
            <person name="Jiang Y."/>
            <person name="Liu J."/>
            <person name="Wang Z."/>
            <person name="Sha Y."/>
            <person name="Zhang B."/>
            <person name="Wu H."/>
            <person name="Tang D."/>
            <person name="Shen Q."/>
            <person name="Xue P."/>
            <person name="Zou S."/>
            <person name="Wang X."/>
            <person name="Liu X."/>
            <person name="Wang F."/>
            <person name="Yang Y."/>
            <person name="An X."/>
            <person name="Dong Z."/>
            <person name="Zhang K."/>
            <person name="Zhang X."/>
            <person name="Luo M.C."/>
            <person name="Dvorak J."/>
            <person name="Tong Y."/>
            <person name="Wang J."/>
            <person name="Yang H."/>
            <person name="Li Z."/>
            <person name="Wang D."/>
            <person name="Zhang A."/>
            <person name="Wang J."/>
        </authorList>
    </citation>
    <scope>NUCLEOTIDE SEQUENCE</scope>
    <source>
        <strain evidence="2">cv. G1812</strain>
    </source>
</reference>
<proteinExistence type="predicted"/>
<name>A0A8R7Q6H1_TRIUA</name>
<keyword evidence="2" id="KW-1185">Reference proteome</keyword>